<reference evidence="4" key="2">
    <citation type="submission" date="2022-02" db="EMBL/GenBank/DDBJ databases">
        <title>Crop Bioprotection Bacillus Genome Sequencing.</title>
        <authorList>
            <person name="Dunlap C."/>
        </authorList>
    </citation>
    <scope>NUCLEOTIDE SEQUENCE</scope>
    <source>
        <strain evidence="4">EC49O2N-C10</strain>
    </source>
</reference>
<dbReference type="EMBL" id="PGUV01000001">
    <property type="protein sequence ID" value="PLS09801.1"/>
    <property type="molecule type" value="Genomic_DNA"/>
</dbReference>
<name>A0A9Q6F3D7_9BACI</name>
<evidence type="ECO:0000256" key="2">
    <source>
        <dbReference type="ARBA" id="ARBA00024325"/>
    </source>
</evidence>
<dbReference type="Proteomes" id="UP001073053">
    <property type="component" value="Unassembled WGS sequence"/>
</dbReference>
<evidence type="ECO:0000313" key="5">
    <source>
        <dbReference type="EMBL" id="PLS09801.1"/>
    </source>
</evidence>
<reference evidence="5 6" key="1">
    <citation type="submission" date="2017-12" db="EMBL/GenBank/DDBJ databases">
        <title>Comparative Functional Genomics of Dry Heat Resistant strains isolated from the Viking Spacecraft.</title>
        <authorList>
            <person name="Seuylemezian A."/>
            <person name="Cooper K."/>
            <person name="Vaishampayan P."/>
        </authorList>
    </citation>
    <scope>NUCLEOTIDE SEQUENCE [LARGE SCALE GENOMIC DNA]</scope>
    <source>
        <strain evidence="5 6">V48-19</strain>
    </source>
</reference>
<dbReference type="Gene3D" id="1.20.1260.10">
    <property type="match status" value="1"/>
</dbReference>
<comment type="caution">
    <text evidence="5">The sequence shown here is derived from an EMBL/GenBank/DDBJ whole genome shotgun (WGS) entry which is preliminary data.</text>
</comment>
<dbReference type="EMBL" id="JALAWA010000001">
    <property type="protein sequence ID" value="MCY9183101.1"/>
    <property type="molecule type" value="Genomic_DNA"/>
</dbReference>
<dbReference type="PANTHER" id="PTHR39183">
    <property type="entry name" value="SPORE COAT PROTEIN F-LIKE PROTEIN YHCQ"/>
    <property type="match status" value="1"/>
</dbReference>
<proteinExistence type="inferred from homology"/>
<protein>
    <submittedName>
        <fullName evidence="5">Spore coat protein</fullName>
    </submittedName>
</protein>
<sequence length="161" mass="18690">MDERRTLAWHETLEMHELVAFQANGLIKLKKMIREVRDPQLRQLYSVSIQAVEQNLKELLPFFPQAPMPRDDEEEERADNPFYSGDLLGFAKTSVRSYAIAITETATPQLRTVLVKQLNAAIKLHAQVYQYMYQHGYYPSYNLSDLLKNDVRNANKAISMK</sequence>
<organism evidence="5 6">
    <name type="scientific">Bacillus halotolerans</name>
    <dbReference type="NCBI Taxonomy" id="260554"/>
    <lineage>
        <taxon>Bacteria</taxon>
        <taxon>Bacillati</taxon>
        <taxon>Bacillota</taxon>
        <taxon>Bacilli</taxon>
        <taxon>Bacillales</taxon>
        <taxon>Bacillaceae</taxon>
        <taxon>Bacillus</taxon>
    </lineage>
</organism>
<evidence type="ECO:0000313" key="4">
    <source>
        <dbReference type="EMBL" id="MCY9183101.1"/>
    </source>
</evidence>
<comment type="subcellular location">
    <subcellularLocation>
        <location evidence="2">Spore coat</location>
    </subcellularLocation>
</comment>
<dbReference type="RefSeq" id="WP_024123527.1">
    <property type="nucleotide sequence ID" value="NZ_ASJT01000112.1"/>
</dbReference>
<evidence type="ECO:0000256" key="3">
    <source>
        <dbReference type="ARBA" id="ARBA00024344"/>
    </source>
</evidence>
<dbReference type="Pfam" id="PF07875">
    <property type="entry name" value="Coat_F"/>
    <property type="match status" value="1"/>
</dbReference>
<keyword evidence="5" id="KW-0167">Capsid protein</keyword>
<comment type="similarity">
    <text evidence="3">Belongs to the CotF family.</text>
</comment>
<dbReference type="InterPro" id="IPR016493">
    <property type="entry name" value="Spore_coat_CotF"/>
</dbReference>
<evidence type="ECO:0000256" key="1">
    <source>
        <dbReference type="ARBA" id="ARBA00022969"/>
    </source>
</evidence>
<evidence type="ECO:0000313" key="6">
    <source>
        <dbReference type="Proteomes" id="UP000234803"/>
    </source>
</evidence>
<dbReference type="PIRSF" id="PIRSF006716">
    <property type="entry name" value="Spore_coat_CotF"/>
    <property type="match status" value="1"/>
</dbReference>
<keyword evidence="5" id="KW-0946">Virion</keyword>
<dbReference type="Proteomes" id="UP000234803">
    <property type="component" value="Unassembled WGS sequence"/>
</dbReference>
<dbReference type="InterPro" id="IPR012347">
    <property type="entry name" value="Ferritin-like"/>
</dbReference>
<dbReference type="AlphaFoldDB" id="A0A9Q6F3D7"/>
<dbReference type="InterPro" id="IPR012851">
    <property type="entry name" value="Spore_coat_CotF-like"/>
</dbReference>
<dbReference type="PANTHER" id="PTHR39183:SF1">
    <property type="entry name" value="SPORE COAT PROTEIN F-LIKE PROTEIN YHCQ"/>
    <property type="match status" value="1"/>
</dbReference>
<accession>A0A9Q6F3D7</accession>
<dbReference type="GO" id="GO:0030435">
    <property type="term" value="P:sporulation resulting in formation of a cellular spore"/>
    <property type="evidence" value="ECO:0007669"/>
    <property type="project" value="UniProtKB-KW"/>
</dbReference>
<keyword evidence="1" id="KW-0749">Sporulation</keyword>
<gene>
    <name evidence="5" type="ORF">CUU63_00325</name>
    <name evidence="4" type="ORF">MOF03_00275</name>
</gene>